<proteinExistence type="inferred from homology"/>
<dbReference type="KEGG" id="aqu:100632677"/>
<dbReference type="Pfam" id="PF04127">
    <property type="entry name" value="DFP"/>
    <property type="match status" value="1"/>
</dbReference>
<sequence>MADCSALEAEGFIASLPRPGDFDKARENVEHFVAHHAKEGNKLAFVTSGGTMVPLEMNTVRYLDNFSTGSRGAISAEQFISNGLCSDIPPQILLLVTLSQNIDSTQTDLLEVSPSGDVVMTTREAIKPVLSKYKIVLSCNKLLLIGYSSLFDYVHYLQLITKLVNNINSIVFLAAAVSDYYIPPEDMSEHKISSPSLKLELQKVPKLLGIVNNDWGPLAYVVSFKLETDSAVLSERARNALRHYGHQLVIANTLSTRKSQVLIIERDKEEVSIVLSPEEAEKGGVIEEKLVGQVCKRHGIYINGLG</sequence>
<dbReference type="PANTHER" id="PTHR12290">
    <property type="entry name" value="CORNICHON-RELATED"/>
    <property type="match status" value="1"/>
</dbReference>
<dbReference type="SUPFAM" id="SSF102645">
    <property type="entry name" value="CoaB-like"/>
    <property type="match status" value="1"/>
</dbReference>
<dbReference type="Gene3D" id="3.40.50.10300">
    <property type="entry name" value="CoaB-like"/>
    <property type="match status" value="1"/>
</dbReference>
<evidence type="ECO:0000256" key="1">
    <source>
        <dbReference type="ARBA" id="ARBA00005703"/>
    </source>
</evidence>
<dbReference type="EnsemblMetazoa" id="XM_020000665.1">
    <property type="protein sequence ID" value="XP_019856224.1"/>
    <property type="gene ID" value="LOC100632677"/>
</dbReference>
<dbReference type="GeneID" id="100632677"/>
<dbReference type="Proteomes" id="UP000007879">
    <property type="component" value="Unassembled WGS sequence"/>
</dbReference>
<evidence type="ECO:0000259" key="2">
    <source>
        <dbReference type="Pfam" id="PF04127"/>
    </source>
</evidence>
<evidence type="ECO:0000313" key="3">
    <source>
        <dbReference type="EnsemblMetazoa" id="XP_019856224.1"/>
    </source>
</evidence>
<evidence type="ECO:0000313" key="4">
    <source>
        <dbReference type="Proteomes" id="UP000007879"/>
    </source>
</evidence>
<protein>
    <recommendedName>
        <fullName evidence="2">DNA/pantothenate metabolism flavoprotein C-terminal domain-containing protein</fullName>
    </recommendedName>
</protein>
<keyword evidence="4" id="KW-1185">Reference proteome</keyword>
<reference evidence="3" key="2">
    <citation type="submission" date="2024-06" db="UniProtKB">
        <authorList>
            <consortium name="EnsemblMetazoa"/>
        </authorList>
    </citation>
    <scope>IDENTIFICATION</scope>
</reference>
<dbReference type="GO" id="GO:0015937">
    <property type="term" value="P:coenzyme A biosynthetic process"/>
    <property type="evidence" value="ECO:0007669"/>
    <property type="project" value="UniProtKB-ARBA"/>
</dbReference>
<comment type="similarity">
    <text evidence="1">Belongs to the PPC synthetase family.</text>
</comment>
<reference evidence="4" key="1">
    <citation type="journal article" date="2010" name="Nature">
        <title>The Amphimedon queenslandica genome and the evolution of animal complexity.</title>
        <authorList>
            <person name="Srivastava M."/>
            <person name="Simakov O."/>
            <person name="Chapman J."/>
            <person name="Fahey B."/>
            <person name="Gauthier M.E."/>
            <person name="Mitros T."/>
            <person name="Richards G.S."/>
            <person name="Conaco C."/>
            <person name="Dacre M."/>
            <person name="Hellsten U."/>
            <person name="Larroux C."/>
            <person name="Putnam N.H."/>
            <person name="Stanke M."/>
            <person name="Adamska M."/>
            <person name="Darling A."/>
            <person name="Degnan S.M."/>
            <person name="Oakley T.H."/>
            <person name="Plachetzki D.C."/>
            <person name="Zhai Y."/>
            <person name="Adamski M."/>
            <person name="Calcino A."/>
            <person name="Cummins S.F."/>
            <person name="Goodstein D.M."/>
            <person name="Harris C."/>
            <person name="Jackson D.J."/>
            <person name="Leys S.P."/>
            <person name="Shu S."/>
            <person name="Woodcroft B.J."/>
            <person name="Vervoort M."/>
            <person name="Kosik K.S."/>
            <person name="Manning G."/>
            <person name="Degnan B.M."/>
            <person name="Rokhsar D.S."/>
        </authorList>
    </citation>
    <scope>NUCLEOTIDE SEQUENCE [LARGE SCALE GENOMIC DNA]</scope>
</reference>
<dbReference type="InterPro" id="IPR035929">
    <property type="entry name" value="CoaB-like_sf"/>
</dbReference>
<dbReference type="GO" id="GO:0003824">
    <property type="term" value="F:catalytic activity"/>
    <property type="evidence" value="ECO:0007669"/>
    <property type="project" value="UniProtKB-ARBA"/>
</dbReference>
<name>A0AAN0JGY6_AMPQE</name>
<dbReference type="AlphaFoldDB" id="A0AAN0JGY6"/>
<feature type="domain" description="DNA/pantothenate metabolism flavoprotein C-terminal" evidence="2">
    <location>
        <begin position="168"/>
        <end position="278"/>
    </location>
</feature>
<organism evidence="3 4">
    <name type="scientific">Amphimedon queenslandica</name>
    <name type="common">Sponge</name>
    <dbReference type="NCBI Taxonomy" id="400682"/>
    <lineage>
        <taxon>Eukaryota</taxon>
        <taxon>Metazoa</taxon>
        <taxon>Porifera</taxon>
        <taxon>Demospongiae</taxon>
        <taxon>Heteroscleromorpha</taxon>
        <taxon>Haplosclerida</taxon>
        <taxon>Niphatidae</taxon>
        <taxon>Amphimedon</taxon>
    </lineage>
</organism>
<dbReference type="InterPro" id="IPR007085">
    <property type="entry name" value="DNA/pantothenate-metab_flavo_C"/>
</dbReference>
<dbReference type="RefSeq" id="XP_019856224.1">
    <property type="nucleotide sequence ID" value="XM_020000665.1"/>
</dbReference>
<accession>A0AAN0JGY6</accession>